<name>A0A7S3LRC6_9STRA</name>
<proteinExistence type="predicted"/>
<organism evidence="6">
    <name type="scientific">Aplanochytrium stocchinoi</name>
    <dbReference type="NCBI Taxonomy" id="215587"/>
    <lineage>
        <taxon>Eukaryota</taxon>
        <taxon>Sar</taxon>
        <taxon>Stramenopiles</taxon>
        <taxon>Bigyra</taxon>
        <taxon>Labyrinthulomycetes</taxon>
        <taxon>Thraustochytrida</taxon>
        <taxon>Thraustochytriidae</taxon>
        <taxon>Aplanochytrium</taxon>
    </lineage>
</organism>
<accession>A0A7S3LRC6</accession>
<sequence>MKVYLHYETESDEVENMTIKLSLPKSWRTGPMSQLLTLLVDSYNKKHKADAPEADKLDASKFHLETSSGQELASDAPVDKFIGNVDDLYLKDGSSKTMAELGIEVAQMDDNSNSKINTKKAAAKQTLPPTESELETAARAKAKESGNSDSDKSLPMCKRFGCQKRFNPEENGPTACQHHVKPPVFHETRKFWACCPDKIAWDWESFQQVPGCAVSEHTDVREGKSFMGGTDVRAELEKNGPQRIDTPTRQLSGLEKLSKLRKDLVSAGVKGSAFDSARDHLKDKVVSDKPDVAPAKIWDHVFEAIAGNITYGLENLPHD</sequence>
<feature type="domain" description="CHORD" evidence="5">
    <location>
        <begin position="157"/>
        <end position="217"/>
    </location>
</feature>
<keyword evidence="1" id="KW-0479">Metal-binding</keyword>
<dbReference type="Pfam" id="PF04968">
    <property type="entry name" value="CHORD"/>
    <property type="match status" value="1"/>
</dbReference>
<dbReference type="PROSITE" id="PS51401">
    <property type="entry name" value="CHORD"/>
    <property type="match status" value="1"/>
</dbReference>
<dbReference type="EMBL" id="HBIN01008014">
    <property type="protein sequence ID" value="CAE0435637.1"/>
    <property type="molecule type" value="Transcribed_RNA"/>
</dbReference>
<evidence type="ECO:0000313" key="6">
    <source>
        <dbReference type="EMBL" id="CAE0435637.1"/>
    </source>
</evidence>
<dbReference type="GO" id="GO:0046872">
    <property type="term" value="F:metal ion binding"/>
    <property type="evidence" value="ECO:0007669"/>
    <property type="project" value="UniProtKB-KW"/>
</dbReference>
<dbReference type="AlphaFoldDB" id="A0A7S3LRC6"/>
<evidence type="ECO:0000256" key="3">
    <source>
        <dbReference type="ARBA" id="ARBA00022833"/>
    </source>
</evidence>
<dbReference type="PANTHER" id="PTHR46983:SF3">
    <property type="entry name" value="CHPADIPLOID STATE MAINTENANCE PROTEIN CHPA"/>
    <property type="match status" value="1"/>
</dbReference>
<reference evidence="6" key="1">
    <citation type="submission" date="2021-01" db="EMBL/GenBank/DDBJ databases">
        <authorList>
            <person name="Corre E."/>
            <person name="Pelletier E."/>
            <person name="Niang G."/>
            <person name="Scheremetjew M."/>
            <person name="Finn R."/>
            <person name="Kale V."/>
            <person name="Holt S."/>
            <person name="Cochrane G."/>
            <person name="Meng A."/>
            <person name="Brown T."/>
            <person name="Cohen L."/>
        </authorList>
    </citation>
    <scope>NUCLEOTIDE SEQUENCE</scope>
    <source>
        <strain evidence="6">GSBS06</strain>
    </source>
</reference>
<protein>
    <recommendedName>
        <fullName evidence="5">CHORD domain-containing protein</fullName>
    </recommendedName>
</protein>
<evidence type="ECO:0000256" key="1">
    <source>
        <dbReference type="ARBA" id="ARBA00022723"/>
    </source>
</evidence>
<dbReference type="Gene3D" id="4.10.1130.20">
    <property type="match status" value="1"/>
</dbReference>
<dbReference type="InterPro" id="IPR007051">
    <property type="entry name" value="CHORD_dom"/>
</dbReference>
<dbReference type="InterPro" id="IPR039790">
    <property type="entry name" value="CHRD1"/>
</dbReference>
<keyword evidence="3" id="KW-0862">Zinc</keyword>
<evidence type="ECO:0000256" key="4">
    <source>
        <dbReference type="SAM" id="MobiDB-lite"/>
    </source>
</evidence>
<evidence type="ECO:0000259" key="5">
    <source>
        <dbReference type="PROSITE" id="PS51401"/>
    </source>
</evidence>
<feature type="region of interest" description="Disordered" evidence="4">
    <location>
        <begin position="118"/>
        <end position="152"/>
    </location>
</feature>
<keyword evidence="2" id="KW-0677">Repeat</keyword>
<evidence type="ECO:0000256" key="2">
    <source>
        <dbReference type="ARBA" id="ARBA00022737"/>
    </source>
</evidence>
<gene>
    <name evidence="6" type="ORF">ASTO00021_LOCUS5917</name>
</gene>
<feature type="compositionally biased region" description="Basic and acidic residues" evidence="4">
    <location>
        <begin position="136"/>
        <end position="152"/>
    </location>
</feature>
<dbReference type="PANTHER" id="PTHR46983">
    <property type="entry name" value="CYSTEINE AND HISTIDINE-RICH DOMAIN-CONTAINING PROTEIN 1"/>
    <property type="match status" value="1"/>
</dbReference>